<dbReference type="GO" id="GO:0003700">
    <property type="term" value="F:DNA-binding transcription factor activity"/>
    <property type="evidence" value="ECO:0007669"/>
    <property type="project" value="InterPro"/>
</dbReference>
<keyword evidence="3" id="KW-1185">Reference proteome</keyword>
<name>A0A2Z3H640_9BACT</name>
<gene>
    <name evidence="2" type="ORF">C1280_24155</name>
</gene>
<dbReference type="Gene3D" id="1.10.1740.10">
    <property type="match status" value="1"/>
</dbReference>
<dbReference type="KEGG" id="gog:C1280_24155"/>
<feature type="domain" description="RNA polymerase sigma-70 region 2" evidence="1">
    <location>
        <begin position="30"/>
        <end position="90"/>
    </location>
</feature>
<accession>A0A2Z3H640</accession>
<evidence type="ECO:0000313" key="3">
    <source>
        <dbReference type="Proteomes" id="UP000245802"/>
    </source>
</evidence>
<dbReference type="Pfam" id="PF04542">
    <property type="entry name" value="Sigma70_r2"/>
    <property type="match status" value="1"/>
</dbReference>
<reference evidence="2 3" key="1">
    <citation type="submission" date="2018-01" db="EMBL/GenBank/DDBJ databases">
        <title>G. obscuriglobus.</title>
        <authorList>
            <person name="Franke J."/>
            <person name="Blomberg W."/>
            <person name="Selmecki A."/>
        </authorList>
    </citation>
    <scope>NUCLEOTIDE SEQUENCE [LARGE SCALE GENOMIC DNA]</scope>
    <source>
        <strain evidence="2 3">DSM 5831</strain>
    </source>
</reference>
<dbReference type="InterPro" id="IPR013325">
    <property type="entry name" value="RNA_pol_sigma_r2"/>
</dbReference>
<evidence type="ECO:0000313" key="2">
    <source>
        <dbReference type="EMBL" id="AWM39792.1"/>
    </source>
</evidence>
<organism evidence="2 3">
    <name type="scientific">Gemmata obscuriglobus</name>
    <dbReference type="NCBI Taxonomy" id="114"/>
    <lineage>
        <taxon>Bacteria</taxon>
        <taxon>Pseudomonadati</taxon>
        <taxon>Planctomycetota</taxon>
        <taxon>Planctomycetia</taxon>
        <taxon>Gemmatales</taxon>
        <taxon>Gemmataceae</taxon>
        <taxon>Gemmata</taxon>
    </lineage>
</organism>
<dbReference type="EMBL" id="CP025958">
    <property type="protein sequence ID" value="AWM39792.1"/>
    <property type="molecule type" value="Genomic_DNA"/>
</dbReference>
<proteinExistence type="predicted"/>
<protein>
    <submittedName>
        <fullName evidence="2">Sigma-70 family RNA polymerase sigma factor</fullName>
    </submittedName>
</protein>
<dbReference type="InterPro" id="IPR007627">
    <property type="entry name" value="RNA_pol_sigma70_r2"/>
</dbReference>
<dbReference type="RefSeq" id="WP_081471459.1">
    <property type="nucleotide sequence ID" value="NZ_CP025958.1"/>
</dbReference>
<dbReference type="AlphaFoldDB" id="A0A2Z3H640"/>
<dbReference type="Proteomes" id="UP000245802">
    <property type="component" value="Chromosome"/>
</dbReference>
<sequence length="133" mass="14857">MGPTPETEPAAVRRAVLDSLEIGTISEKLVLLVHQIARRRCCPGMAEDIAQTVLCSLVRNLQKLDPDKDLYAYICSGVVNTWRRIMRGRRAERKYLLAQVEVILAGLPPAYRSTARGQAIASWEQVSGLKYYA</sequence>
<dbReference type="SUPFAM" id="SSF88946">
    <property type="entry name" value="Sigma2 domain of RNA polymerase sigma factors"/>
    <property type="match status" value="1"/>
</dbReference>
<dbReference type="GO" id="GO:0006352">
    <property type="term" value="P:DNA-templated transcription initiation"/>
    <property type="evidence" value="ECO:0007669"/>
    <property type="project" value="InterPro"/>
</dbReference>
<evidence type="ECO:0000259" key="1">
    <source>
        <dbReference type="Pfam" id="PF04542"/>
    </source>
</evidence>